<keyword evidence="1" id="KW-0694">RNA-binding</keyword>
<dbReference type="Gene3D" id="3.30.70.330">
    <property type="match status" value="1"/>
</dbReference>
<reference evidence="5" key="1">
    <citation type="submission" date="2022-11" db="UniProtKB">
        <authorList>
            <consortium name="WormBaseParasite"/>
        </authorList>
    </citation>
    <scope>IDENTIFICATION</scope>
</reference>
<accession>A0A915AD59</accession>
<name>A0A915AD59_PARUN</name>
<proteinExistence type="predicted"/>
<dbReference type="PANTHER" id="PTHR23147">
    <property type="entry name" value="SERINE/ARGININE RICH SPLICING FACTOR"/>
    <property type="match status" value="1"/>
</dbReference>
<dbReference type="Proteomes" id="UP000887569">
    <property type="component" value="Unplaced"/>
</dbReference>
<dbReference type="InterPro" id="IPR035979">
    <property type="entry name" value="RBD_domain_sf"/>
</dbReference>
<dbReference type="InterPro" id="IPR012677">
    <property type="entry name" value="Nucleotide-bd_a/b_plait_sf"/>
</dbReference>
<feature type="region of interest" description="Disordered" evidence="2">
    <location>
        <begin position="76"/>
        <end position="144"/>
    </location>
</feature>
<feature type="domain" description="RRM" evidence="3">
    <location>
        <begin position="10"/>
        <end position="83"/>
    </location>
</feature>
<feature type="compositionally biased region" description="Gly residues" evidence="2">
    <location>
        <begin position="88"/>
        <end position="99"/>
    </location>
</feature>
<evidence type="ECO:0000256" key="1">
    <source>
        <dbReference type="PROSITE-ProRule" id="PRU00176"/>
    </source>
</evidence>
<dbReference type="FunFam" id="3.30.70.330:FF:001074">
    <property type="entry name" value="Splicing factor, arginine/serine-rich 7"/>
    <property type="match status" value="1"/>
</dbReference>
<protein>
    <submittedName>
        <fullName evidence="5">RRM domain-containing protein</fullName>
    </submittedName>
</protein>
<evidence type="ECO:0000313" key="4">
    <source>
        <dbReference type="Proteomes" id="UP000887569"/>
    </source>
</evidence>
<organism evidence="4 5">
    <name type="scientific">Parascaris univalens</name>
    <name type="common">Nematode worm</name>
    <dbReference type="NCBI Taxonomy" id="6257"/>
    <lineage>
        <taxon>Eukaryota</taxon>
        <taxon>Metazoa</taxon>
        <taxon>Ecdysozoa</taxon>
        <taxon>Nematoda</taxon>
        <taxon>Chromadorea</taxon>
        <taxon>Rhabditida</taxon>
        <taxon>Spirurina</taxon>
        <taxon>Ascaridomorpha</taxon>
        <taxon>Ascaridoidea</taxon>
        <taxon>Ascarididae</taxon>
        <taxon>Parascaris</taxon>
    </lineage>
</organism>
<dbReference type="GO" id="GO:0003723">
    <property type="term" value="F:RNA binding"/>
    <property type="evidence" value="ECO:0007669"/>
    <property type="project" value="UniProtKB-UniRule"/>
</dbReference>
<dbReference type="Pfam" id="PF00076">
    <property type="entry name" value="RRM_1"/>
    <property type="match status" value="1"/>
</dbReference>
<dbReference type="AlphaFoldDB" id="A0A915AD59"/>
<dbReference type="SMART" id="SM00360">
    <property type="entry name" value="RRM"/>
    <property type="match status" value="1"/>
</dbReference>
<dbReference type="InterPro" id="IPR050907">
    <property type="entry name" value="SRSF"/>
</dbReference>
<dbReference type="InterPro" id="IPR000504">
    <property type="entry name" value="RRM_dom"/>
</dbReference>
<keyword evidence="4" id="KW-1185">Reference proteome</keyword>
<evidence type="ECO:0000256" key="2">
    <source>
        <dbReference type="SAM" id="MobiDB-lite"/>
    </source>
</evidence>
<evidence type="ECO:0000259" key="3">
    <source>
        <dbReference type="PROSITE" id="PS50102"/>
    </source>
</evidence>
<dbReference type="SUPFAM" id="SSF54928">
    <property type="entry name" value="RNA-binding domain, RBD"/>
    <property type="match status" value="1"/>
</dbReference>
<sequence length="144" mass="16139">MSRRDEILECKVFVGGLPHDATTQELEEAFGRYGPIRKVWMARRPPGFAFIEFEDSRDADDAVKALNGARICGVRPRVEISHGRRRGGGGGGRGGGGAYRGDIRRRSRSPYYGGRSDSRSRSPPPRRSSPQYDEPPRRSRSYSR</sequence>
<dbReference type="CDD" id="cd12373">
    <property type="entry name" value="RRM_SRSF3_like"/>
    <property type="match status" value="1"/>
</dbReference>
<dbReference type="WBParaSite" id="PgR006_g007_t01">
    <property type="protein sequence ID" value="PgR006_g007_t01"/>
    <property type="gene ID" value="PgR006_g007"/>
</dbReference>
<evidence type="ECO:0000313" key="5">
    <source>
        <dbReference type="WBParaSite" id="PgR006_g007_t01"/>
    </source>
</evidence>
<dbReference type="PROSITE" id="PS50102">
    <property type="entry name" value="RRM"/>
    <property type="match status" value="1"/>
</dbReference>